<organism evidence="1">
    <name type="scientific">uncultured Pleomorphomonas sp</name>
    <dbReference type="NCBI Taxonomy" id="442121"/>
    <lineage>
        <taxon>Bacteria</taxon>
        <taxon>Pseudomonadati</taxon>
        <taxon>Pseudomonadota</taxon>
        <taxon>Alphaproteobacteria</taxon>
        <taxon>Hyphomicrobiales</taxon>
        <taxon>Pleomorphomonadaceae</taxon>
        <taxon>Pleomorphomonas</taxon>
        <taxon>environmental samples</taxon>
    </lineage>
</organism>
<accession>A0A212L8T0</accession>
<dbReference type="AlphaFoldDB" id="A0A212L8T0"/>
<proteinExistence type="predicted"/>
<protein>
    <submittedName>
        <fullName evidence="1">Uncharacterized protein</fullName>
    </submittedName>
</protein>
<reference evidence="1" key="1">
    <citation type="submission" date="2016-08" db="EMBL/GenBank/DDBJ databases">
        <authorList>
            <person name="Seilhamer J.J."/>
        </authorList>
    </citation>
    <scope>NUCLEOTIDE SEQUENCE</scope>
    <source>
        <strain evidence="1">86</strain>
    </source>
</reference>
<gene>
    <name evidence="1" type="ORF">KL86PLE_130035</name>
</gene>
<name>A0A212L8T0_9HYPH</name>
<dbReference type="EMBL" id="FMJD01000005">
    <property type="protein sequence ID" value="SCM73971.1"/>
    <property type="molecule type" value="Genomic_DNA"/>
</dbReference>
<evidence type="ECO:0000313" key="1">
    <source>
        <dbReference type="EMBL" id="SCM73971.1"/>
    </source>
</evidence>
<sequence>MDIVLSLSGIAFFALMLGYVRACERL</sequence>